<dbReference type="InterPro" id="IPR025657">
    <property type="entry name" value="RadC_JAB"/>
</dbReference>
<dbReference type="InterPro" id="IPR010994">
    <property type="entry name" value="RuvA_2-like"/>
</dbReference>
<keyword evidence="1" id="KW-0645">Protease</keyword>
<feature type="domain" description="MPN" evidence="7">
    <location>
        <begin position="103"/>
        <end position="225"/>
    </location>
</feature>
<evidence type="ECO:0000313" key="9">
    <source>
        <dbReference type="Proteomes" id="UP001064933"/>
    </source>
</evidence>
<organism evidence="8 9">
    <name type="scientific">Roseateles amylovorans</name>
    <dbReference type="NCBI Taxonomy" id="2978473"/>
    <lineage>
        <taxon>Bacteria</taxon>
        <taxon>Pseudomonadati</taxon>
        <taxon>Pseudomonadota</taxon>
        <taxon>Betaproteobacteria</taxon>
        <taxon>Burkholderiales</taxon>
        <taxon>Sphaerotilaceae</taxon>
        <taxon>Roseateles</taxon>
    </lineage>
</organism>
<keyword evidence="2" id="KW-0479">Metal-binding</keyword>
<gene>
    <name evidence="8" type="primary">radC</name>
    <name evidence="8" type="ORF">N4261_18210</name>
</gene>
<dbReference type="PANTHER" id="PTHR30471">
    <property type="entry name" value="DNA REPAIR PROTEIN RADC"/>
    <property type="match status" value="1"/>
</dbReference>
<keyword evidence="4" id="KW-0862">Zinc</keyword>
<name>A0ABY6B7L5_9BURK</name>
<evidence type="ECO:0000256" key="6">
    <source>
        <dbReference type="RuleBase" id="RU003797"/>
    </source>
</evidence>
<proteinExistence type="inferred from homology"/>
<dbReference type="Proteomes" id="UP001064933">
    <property type="component" value="Chromosome"/>
</dbReference>
<dbReference type="InterPro" id="IPR020891">
    <property type="entry name" value="UPF0758_CS"/>
</dbReference>
<keyword evidence="5" id="KW-0482">Metalloprotease</keyword>
<dbReference type="InterPro" id="IPR046778">
    <property type="entry name" value="UPF0758_N"/>
</dbReference>
<dbReference type="PANTHER" id="PTHR30471:SF3">
    <property type="entry name" value="UPF0758 PROTEIN YEES-RELATED"/>
    <property type="match status" value="1"/>
</dbReference>
<comment type="similarity">
    <text evidence="6">Belongs to the UPF0758 family.</text>
</comment>
<keyword evidence="9" id="KW-1185">Reference proteome</keyword>
<evidence type="ECO:0000256" key="4">
    <source>
        <dbReference type="ARBA" id="ARBA00022833"/>
    </source>
</evidence>
<protein>
    <submittedName>
        <fullName evidence="8">DNA repair protein RadC</fullName>
    </submittedName>
</protein>
<dbReference type="NCBIfam" id="NF000642">
    <property type="entry name" value="PRK00024.1"/>
    <property type="match status" value="1"/>
</dbReference>
<dbReference type="EMBL" id="CP104562">
    <property type="protein sequence ID" value="UXH80946.1"/>
    <property type="molecule type" value="Genomic_DNA"/>
</dbReference>
<dbReference type="Gene3D" id="3.40.140.10">
    <property type="entry name" value="Cytidine Deaminase, domain 2"/>
    <property type="match status" value="1"/>
</dbReference>
<evidence type="ECO:0000313" key="8">
    <source>
        <dbReference type="EMBL" id="UXH80946.1"/>
    </source>
</evidence>
<evidence type="ECO:0000256" key="1">
    <source>
        <dbReference type="ARBA" id="ARBA00022670"/>
    </source>
</evidence>
<dbReference type="InterPro" id="IPR037518">
    <property type="entry name" value="MPN"/>
</dbReference>
<dbReference type="NCBIfam" id="TIGR00608">
    <property type="entry name" value="radc"/>
    <property type="match status" value="1"/>
</dbReference>
<dbReference type="PROSITE" id="PS01302">
    <property type="entry name" value="UPF0758"/>
    <property type="match status" value="1"/>
</dbReference>
<accession>A0ABY6B7L5</accession>
<dbReference type="RefSeq" id="WP_261760762.1">
    <property type="nucleotide sequence ID" value="NZ_CP104562.2"/>
</dbReference>
<evidence type="ECO:0000256" key="3">
    <source>
        <dbReference type="ARBA" id="ARBA00022801"/>
    </source>
</evidence>
<evidence type="ECO:0000256" key="5">
    <source>
        <dbReference type="ARBA" id="ARBA00023049"/>
    </source>
</evidence>
<evidence type="ECO:0000256" key="2">
    <source>
        <dbReference type="ARBA" id="ARBA00022723"/>
    </source>
</evidence>
<dbReference type="PROSITE" id="PS50249">
    <property type="entry name" value="MPN"/>
    <property type="match status" value="1"/>
</dbReference>
<dbReference type="Pfam" id="PF04002">
    <property type="entry name" value="RadC"/>
    <property type="match status" value="1"/>
</dbReference>
<keyword evidence="3" id="KW-0378">Hydrolase</keyword>
<dbReference type="Pfam" id="PF20582">
    <property type="entry name" value="UPF0758_N"/>
    <property type="match status" value="1"/>
</dbReference>
<sequence length="225" mass="23962">MSAFHGLPPDARPREKLIAHGASALADAELLAVLLRTGLPGRSVIAFAQQVLDQFGGLAGLLRADPKSLRQVHGLGPAKGAALSAVLEIARRALRQPLSQAPVFDAVDTVRDYLALQLGGLQNECFAVMFLDTRHRLISLETLSHGTLSHTIAYPREVVKRALALNAGAAILAHNHPSGHAEPSTQDIELTRTMTAALGLVEVRMLDHFIVGADRVVSMAELGCL</sequence>
<dbReference type="InterPro" id="IPR001405">
    <property type="entry name" value="UPF0758"/>
</dbReference>
<reference evidence="8" key="1">
    <citation type="submission" date="2022-10" db="EMBL/GenBank/DDBJ databases">
        <title>Characterization and whole genome sequencing of a new Roseateles species, isolated from fresh water.</title>
        <authorList>
            <person name="Guliayeva D.Y."/>
            <person name="Akhremchuk A.E."/>
            <person name="Sikolenko M.A."/>
            <person name="Valentovich L.N."/>
            <person name="Sidarenka A.V."/>
        </authorList>
    </citation>
    <scope>NUCLEOTIDE SEQUENCE</scope>
    <source>
        <strain evidence="8">BIM B-1768</strain>
    </source>
</reference>
<evidence type="ECO:0000259" key="7">
    <source>
        <dbReference type="PROSITE" id="PS50249"/>
    </source>
</evidence>
<dbReference type="SUPFAM" id="SSF47781">
    <property type="entry name" value="RuvA domain 2-like"/>
    <property type="match status" value="1"/>
</dbReference>
<dbReference type="CDD" id="cd08071">
    <property type="entry name" value="MPN_DUF2466"/>
    <property type="match status" value="1"/>
</dbReference>